<keyword evidence="4" id="KW-0378">Hydrolase</keyword>
<keyword evidence="6" id="KW-0326">Glycosidase</keyword>
<dbReference type="AlphaFoldDB" id="A0A8J2ZKK9"/>
<reference evidence="8" key="1">
    <citation type="journal article" date="2014" name="Int. J. Syst. Evol. Microbiol.">
        <title>Complete genome sequence of Corynebacterium casei LMG S-19264T (=DSM 44701T), isolated from a smear-ripened cheese.</title>
        <authorList>
            <consortium name="US DOE Joint Genome Institute (JGI-PGF)"/>
            <person name="Walter F."/>
            <person name="Albersmeier A."/>
            <person name="Kalinowski J."/>
            <person name="Ruckert C."/>
        </authorList>
    </citation>
    <scope>NUCLEOTIDE SEQUENCE</scope>
    <source>
        <strain evidence="8">CGMCC 1.15762</strain>
    </source>
</reference>
<name>A0A8J2ZKK9_9RHOB</name>
<evidence type="ECO:0000256" key="6">
    <source>
        <dbReference type="ARBA" id="ARBA00023295"/>
    </source>
</evidence>
<evidence type="ECO:0000313" key="9">
    <source>
        <dbReference type="Proteomes" id="UP000617145"/>
    </source>
</evidence>
<evidence type="ECO:0000256" key="2">
    <source>
        <dbReference type="ARBA" id="ARBA00009209"/>
    </source>
</evidence>
<dbReference type="SUPFAM" id="SSF48208">
    <property type="entry name" value="Six-hairpin glycosidases"/>
    <property type="match status" value="1"/>
</dbReference>
<dbReference type="Proteomes" id="UP000617145">
    <property type="component" value="Unassembled WGS sequence"/>
</dbReference>
<dbReference type="EMBL" id="BMJV01000005">
    <property type="protein sequence ID" value="GGG76178.1"/>
    <property type="molecule type" value="Genomic_DNA"/>
</dbReference>
<reference evidence="8" key="2">
    <citation type="submission" date="2020-09" db="EMBL/GenBank/DDBJ databases">
        <authorList>
            <person name="Sun Q."/>
            <person name="Zhou Y."/>
        </authorList>
    </citation>
    <scope>NUCLEOTIDE SEQUENCE</scope>
    <source>
        <strain evidence="8">CGMCC 1.15762</strain>
    </source>
</reference>
<proteinExistence type="inferred from homology"/>
<keyword evidence="7" id="KW-0119">Carbohydrate metabolism</keyword>
<keyword evidence="5" id="KW-0136">Cellulose degradation</keyword>
<dbReference type="Pfam" id="PF01270">
    <property type="entry name" value="Glyco_hydro_8"/>
    <property type="match status" value="1"/>
</dbReference>
<evidence type="ECO:0000313" key="8">
    <source>
        <dbReference type="EMBL" id="GGG76178.1"/>
    </source>
</evidence>
<dbReference type="Gene3D" id="1.50.10.10">
    <property type="match status" value="1"/>
</dbReference>
<gene>
    <name evidence="8" type="ORF">GCM10011415_26060</name>
</gene>
<keyword evidence="7" id="KW-0624">Polysaccharide degradation</keyword>
<comment type="catalytic activity">
    <reaction evidence="1">
        <text>Endohydrolysis of (1-&gt;4)-beta-D-glucosidic linkages in cellulose, lichenin and cereal beta-D-glucans.</text>
        <dbReference type="EC" id="3.2.1.4"/>
    </reaction>
</comment>
<comment type="caution">
    <text evidence="8">The sequence shown here is derived from an EMBL/GenBank/DDBJ whole genome shotgun (WGS) entry which is preliminary data.</text>
</comment>
<evidence type="ECO:0000256" key="5">
    <source>
        <dbReference type="ARBA" id="ARBA00023001"/>
    </source>
</evidence>
<evidence type="ECO:0000256" key="7">
    <source>
        <dbReference type="ARBA" id="ARBA00023326"/>
    </source>
</evidence>
<protein>
    <recommendedName>
        <fullName evidence="3">cellulase</fullName>
        <ecNumber evidence="3">3.2.1.4</ecNumber>
    </recommendedName>
</protein>
<accession>A0A8J2ZKK9</accession>
<dbReference type="GO" id="GO:0030245">
    <property type="term" value="P:cellulose catabolic process"/>
    <property type="evidence" value="ECO:0007669"/>
    <property type="project" value="UniProtKB-KW"/>
</dbReference>
<dbReference type="GO" id="GO:0008810">
    <property type="term" value="F:cellulase activity"/>
    <property type="evidence" value="ECO:0007669"/>
    <property type="project" value="UniProtKB-EC"/>
</dbReference>
<dbReference type="InterPro" id="IPR012341">
    <property type="entry name" value="6hp_glycosidase-like_sf"/>
</dbReference>
<comment type="similarity">
    <text evidence="2">Belongs to the glycosyl hydrolase 8 (cellulase D) family.</text>
</comment>
<dbReference type="EC" id="3.2.1.4" evidence="3"/>
<evidence type="ECO:0000256" key="4">
    <source>
        <dbReference type="ARBA" id="ARBA00022801"/>
    </source>
</evidence>
<dbReference type="InterPro" id="IPR008928">
    <property type="entry name" value="6-hairpin_glycosidase_sf"/>
</dbReference>
<organism evidence="8 9">
    <name type="scientific">Salipiger pallidus</name>
    <dbReference type="NCBI Taxonomy" id="1775170"/>
    <lineage>
        <taxon>Bacteria</taxon>
        <taxon>Pseudomonadati</taxon>
        <taxon>Pseudomonadota</taxon>
        <taxon>Alphaproteobacteria</taxon>
        <taxon>Rhodobacterales</taxon>
        <taxon>Roseobacteraceae</taxon>
        <taxon>Salipiger</taxon>
    </lineage>
</organism>
<keyword evidence="9" id="KW-1185">Reference proteome</keyword>
<dbReference type="PRINTS" id="PR00735">
    <property type="entry name" value="GLHYDRLASE8"/>
</dbReference>
<sequence>MTPLRARAETAFPAARAQSGWEAWKAAFLAPEGRVIDGGQDRISHSEGQAYGLLLAQAHGDREAFERIEGWTRATLASRQDALMAWKWQDGQVGDWRNATDGDLLRAWALLRAARDSGWGDYGATVAAITHDIVTICLAPDPRRPEEPLLKPADQSLATPEAVLVNPSYYLPRAMIELGEATGQPALVRAAAHGERLLTDPAALRDWITVSTEGIRPAEGFDDRFGWDALRIPLYLAWSGRNDHPAMALSRDRLARATAPGHVAVVTGPRGGLRHQSNAPGFRAIADIAAGRSPVPPGETSQGYYPSTLGLLAELSQKEN</sequence>
<evidence type="ECO:0000256" key="3">
    <source>
        <dbReference type="ARBA" id="ARBA00012601"/>
    </source>
</evidence>
<evidence type="ECO:0000256" key="1">
    <source>
        <dbReference type="ARBA" id="ARBA00000966"/>
    </source>
</evidence>
<dbReference type="InterPro" id="IPR002037">
    <property type="entry name" value="Glyco_hydro_8"/>
</dbReference>